<proteinExistence type="predicted"/>
<feature type="region of interest" description="Disordered" evidence="1">
    <location>
        <begin position="74"/>
        <end position="136"/>
    </location>
</feature>
<organism evidence="2 3">
    <name type="scientific">Parvularcula mediterranea</name>
    <dbReference type="NCBI Taxonomy" id="2732508"/>
    <lineage>
        <taxon>Bacteria</taxon>
        <taxon>Pseudomonadati</taxon>
        <taxon>Pseudomonadota</taxon>
        <taxon>Alphaproteobacteria</taxon>
        <taxon>Parvularculales</taxon>
        <taxon>Parvularculaceae</taxon>
        <taxon>Parvularcula</taxon>
    </lineage>
</organism>
<evidence type="ECO:0000313" key="2">
    <source>
        <dbReference type="EMBL" id="NNU15151.1"/>
    </source>
</evidence>
<reference evidence="2 3" key="1">
    <citation type="submission" date="2020-05" db="EMBL/GenBank/DDBJ databases">
        <title>Parvularcula mediterraneae sp. nov., isolated from polypropylene straw from shallow seawater of the seashore of Laganas in Zakynthos island, Greece.</title>
        <authorList>
            <person name="Szabo I."/>
            <person name="Al-Omari J."/>
            <person name="Rado J."/>
            <person name="Szerdahelyi G.S."/>
        </authorList>
    </citation>
    <scope>NUCLEOTIDE SEQUENCE [LARGE SCALE GENOMIC DNA]</scope>
    <source>
        <strain evidence="2 3">ZS-1/3</strain>
    </source>
</reference>
<dbReference type="Proteomes" id="UP000536835">
    <property type="component" value="Unassembled WGS sequence"/>
</dbReference>
<name>A0A7Y3RJH2_9PROT</name>
<sequence>MTLDRKTWARNMEALDRDIEKQRERERKARERSARNAQRKIDRLRKELSDAGELNDFEEQFAESVGERIDKYGSAFANPSLGRPGDALSSAQKRVVSAMKKKAKDAKKAAKAAQAEEPEPEAEAPPRAPFKPRIVE</sequence>
<evidence type="ECO:0000256" key="1">
    <source>
        <dbReference type="SAM" id="MobiDB-lite"/>
    </source>
</evidence>
<accession>A0A7Y3RJH2</accession>
<gene>
    <name evidence="2" type="ORF">HK107_02280</name>
</gene>
<protein>
    <submittedName>
        <fullName evidence="2">Uncharacterized protein</fullName>
    </submittedName>
</protein>
<keyword evidence="3" id="KW-1185">Reference proteome</keyword>
<dbReference type="RefSeq" id="WP_173196399.1">
    <property type="nucleotide sequence ID" value="NZ_JABFCX010000002.1"/>
</dbReference>
<comment type="caution">
    <text evidence="2">The sequence shown here is derived from an EMBL/GenBank/DDBJ whole genome shotgun (WGS) entry which is preliminary data.</text>
</comment>
<dbReference type="AlphaFoldDB" id="A0A7Y3RJH2"/>
<dbReference type="EMBL" id="JABFCX010000002">
    <property type="protein sequence ID" value="NNU15151.1"/>
    <property type="molecule type" value="Genomic_DNA"/>
</dbReference>
<feature type="region of interest" description="Disordered" evidence="1">
    <location>
        <begin position="1"/>
        <end position="41"/>
    </location>
</feature>
<evidence type="ECO:0000313" key="3">
    <source>
        <dbReference type="Proteomes" id="UP000536835"/>
    </source>
</evidence>